<organism evidence="1 2">
    <name type="scientific">Helianthus annuus</name>
    <name type="common">Common sunflower</name>
    <dbReference type="NCBI Taxonomy" id="4232"/>
    <lineage>
        <taxon>Eukaryota</taxon>
        <taxon>Viridiplantae</taxon>
        <taxon>Streptophyta</taxon>
        <taxon>Embryophyta</taxon>
        <taxon>Tracheophyta</taxon>
        <taxon>Spermatophyta</taxon>
        <taxon>Magnoliopsida</taxon>
        <taxon>eudicotyledons</taxon>
        <taxon>Gunneridae</taxon>
        <taxon>Pentapetalae</taxon>
        <taxon>asterids</taxon>
        <taxon>campanulids</taxon>
        <taxon>Asterales</taxon>
        <taxon>Asteraceae</taxon>
        <taxon>Asteroideae</taxon>
        <taxon>Heliantheae alliance</taxon>
        <taxon>Heliantheae</taxon>
        <taxon>Helianthus</taxon>
    </lineage>
</organism>
<proteinExistence type="predicted"/>
<name>A0A9K3GSG3_HELAN</name>
<dbReference type="AlphaFoldDB" id="A0A9K3GSG3"/>
<evidence type="ECO:0000313" key="1">
    <source>
        <dbReference type="EMBL" id="KAF5754212.1"/>
    </source>
</evidence>
<protein>
    <submittedName>
        <fullName evidence="1">Uncharacterized protein</fullName>
    </submittedName>
</protein>
<evidence type="ECO:0000313" key="2">
    <source>
        <dbReference type="Proteomes" id="UP000215914"/>
    </source>
</evidence>
<gene>
    <name evidence="1" type="ORF">HanXRQr2_Chr17g0788701</name>
</gene>
<dbReference type="Gramene" id="mRNA:HanXRQr2_Chr17g0788701">
    <property type="protein sequence ID" value="mRNA:HanXRQr2_Chr17g0788701"/>
    <property type="gene ID" value="HanXRQr2_Chr17g0788701"/>
</dbReference>
<reference evidence="1" key="1">
    <citation type="journal article" date="2017" name="Nature">
        <title>The sunflower genome provides insights into oil metabolism, flowering and Asterid evolution.</title>
        <authorList>
            <person name="Badouin H."/>
            <person name="Gouzy J."/>
            <person name="Grassa C.J."/>
            <person name="Murat F."/>
            <person name="Staton S.E."/>
            <person name="Cottret L."/>
            <person name="Lelandais-Briere C."/>
            <person name="Owens G.L."/>
            <person name="Carrere S."/>
            <person name="Mayjonade B."/>
            <person name="Legrand L."/>
            <person name="Gill N."/>
            <person name="Kane N.C."/>
            <person name="Bowers J.E."/>
            <person name="Hubner S."/>
            <person name="Bellec A."/>
            <person name="Berard A."/>
            <person name="Berges H."/>
            <person name="Blanchet N."/>
            <person name="Boniface M.C."/>
            <person name="Brunel D."/>
            <person name="Catrice O."/>
            <person name="Chaidir N."/>
            <person name="Claudel C."/>
            <person name="Donnadieu C."/>
            <person name="Faraut T."/>
            <person name="Fievet G."/>
            <person name="Helmstetter N."/>
            <person name="King M."/>
            <person name="Knapp S.J."/>
            <person name="Lai Z."/>
            <person name="Le Paslier M.C."/>
            <person name="Lippi Y."/>
            <person name="Lorenzon L."/>
            <person name="Mandel J.R."/>
            <person name="Marage G."/>
            <person name="Marchand G."/>
            <person name="Marquand E."/>
            <person name="Bret-Mestries E."/>
            <person name="Morien E."/>
            <person name="Nambeesan S."/>
            <person name="Nguyen T."/>
            <person name="Pegot-Espagnet P."/>
            <person name="Pouilly N."/>
            <person name="Raftis F."/>
            <person name="Sallet E."/>
            <person name="Schiex T."/>
            <person name="Thomas J."/>
            <person name="Vandecasteele C."/>
            <person name="Vares D."/>
            <person name="Vear F."/>
            <person name="Vautrin S."/>
            <person name="Crespi M."/>
            <person name="Mangin B."/>
            <person name="Burke J.M."/>
            <person name="Salse J."/>
            <person name="Munos S."/>
            <person name="Vincourt P."/>
            <person name="Rieseberg L.H."/>
            <person name="Langlade N.B."/>
        </authorList>
    </citation>
    <scope>NUCLEOTIDE SEQUENCE</scope>
    <source>
        <tissue evidence="1">Leaves</tissue>
    </source>
</reference>
<sequence length="65" mass="7432">MHPSLTSTLLRDNAIHAGDTTTSKFKAFVRQLGLHQKGIKQQRSTLLRSQTCRPRHNHNQVEGFH</sequence>
<accession>A0A9K3GSG3</accession>
<dbReference type="EMBL" id="MNCJ02000332">
    <property type="protein sequence ID" value="KAF5754212.1"/>
    <property type="molecule type" value="Genomic_DNA"/>
</dbReference>
<dbReference type="Proteomes" id="UP000215914">
    <property type="component" value="Unassembled WGS sequence"/>
</dbReference>
<keyword evidence="2" id="KW-1185">Reference proteome</keyword>
<reference evidence="1" key="2">
    <citation type="submission" date="2020-06" db="EMBL/GenBank/DDBJ databases">
        <title>Helianthus annuus Genome sequencing and assembly Release 2.</title>
        <authorList>
            <person name="Gouzy J."/>
            <person name="Langlade N."/>
            <person name="Munos S."/>
        </authorList>
    </citation>
    <scope>NUCLEOTIDE SEQUENCE</scope>
    <source>
        <tissue evidence="1">Leaves</tissue>
    </source>
</reference>
<comment type="caution">
    <text evidence="1">The sequence shown here is derived from an EMBL/GenBank/DDBJ whole genome shotgun (WGS) entry which is preliminary data.</text>
</comment>